<keyword evidence="3" id="KW-1185">Reference proteome</keyword>
<dbReference type="Proteomes" id="UP001486207">
    <property type="component" value="Unassembled WGS sequence"/>
</dbReference>
<comment type="caution">
    <text evidence="2">The sequence shown here is derived from an EMBL/GenBank/DDBJ whole genome shotgun (WGS) entry which is preliminary data.</text>
</comment>
<reference evidence="2 3" key="1">
    <citation type="submission" date="2024-06" db="EMBL/GenBank/DDBJ databases">
        <title>The Natural Products Discovery Center: Release of the First 8490 Sequenced Strains for Exploring Actinobacteria Biosynthetic Diversity.</title>
        <authorList>
            <person name="Kalkreuter E."/>
            <person name="Kautsar S.A."/>
            <person name="Yang D."/>
            <person name="Bader C.D."/>
            <person name="Teijaro C.N."/>
            <person name="Fluegel L."/>
            <person name="Davis C.M."/>
            <person name="Simpson J.R."/>
            <person name="Lauterbach L."/>
            <person name="Steele A.D."/>
            <person name="Gui C."/>
            <person name="Meng S."/>
            <person name="Li G."/>
            <person name="Viehrig K."/>
            <person name="Ye F."/>
            <person name="Su P."/>
            <person name="Kiefer A.F."/>
            <person name="Nichols A."/>
            <person name="Cepeda A.J."/>
            <person name="Yan W."/>
            <person name="Fan B."/>
            <person name="Jiang Y."/>
            <person name="Adhikari A."/>
            <person name="Zheng C.-J."/>
            <person name="Schuster L."/>
            <person name="Cowan T.M."/>
            <person name="Smanski M.J."/>
            <person name="Chevrette M.G."/>
            <person name="De Carvalho L.P.S."/>
            <person name="Shen B."/>
        </authorList>
    </citation>
    <scope>NUCLEOTIDE SEQUENCE [LARGE SCALE GENOMIC DNA]</scope>
    <source>
        <strain evidence="2 3">NPDC000155</strain>
    </source>
</reference>
<protein>
    <recommendedName>
        <fullName evidence="4">Secreted protein</fullName>
    </recommendedName>
</protein>
<sequence>MASLKRKRVLATLALTVAAGAVPLVTAAPAHATARQCENYLAGKDYIVGPKVKAACQLGTVALGQAGCVAHLMDVRVRQVYAQNACALAMN</sequence>
<proteinExistence type="predicted"/>
<name>A0ABV1XIP2_9ACTN</name>
<dbReference type="InterPro" id="IPR006311">
    <property type="entry name" value="TAT_signal"/>
</dbReference>
<organism evidence="2 3">
    <name type="scientific">Streptomyces lanatus</name>
    <dbReference type="NCBI Taxonomy" id="66900"/>
    <lineage>
        <taxon>Bacteria</taxon>
        <taxon>Bacillati</taxon>
        <taxon>Actinomycetota</taxon>
        <taxon>Actinomycetes</taxon>
        <taxon>Kitasatosporales</taxon>
        <taxon>Streptomycetaceae</taxon>
        <taxon>Streptomyces</taxon>
    </lineage>
</organism>
<dbReference type="RefSeq" id="WP_190068924.1">
    <property type="nucleotide sequence ID" value="NZ_BNBM01000002.1"/>
</dbReference>
<evidence type="ECO:0000256" key="1">
    <source>
        <dbReference type="SAM" id="SignalP"/>
    </source>
</evidence>
<evidence type="ECO:0008006" key="4">
    <source>
        <dbReference type="Google" id="ProtNLM"/>
    </source>
</evidence>
<keyword evidence="1" id="KW-0732">Signal</keyword>
<evidence type="ECO:0000313" key="3">
    <source>
        <dbReference type="Proteomes" id="UP001486207"/>
    </source>
</evidence>
<accession>A0ABV1XIP2</accession>
<evidence type="ECO:0000313" key="2">
    <source>
        <dbReference type="EMBL" id="MER7371328.1"/>
    </source>
</evidence>
<feature type="signal peptide" evidence="1">
    <location>
        <begin position="1"/>
        <end position="27"/>
    </location>
</feature>
<gene>
    <name evidence="2" type="ORF">ABT384_01515</name>
</gene>
<feature type="chain" id="PRO_5046828814" description="Secreted protein" evidence="1">
    <location>
        <begin position="28"/>
        <end position="91"/>
    </location>
</feature>
<dbReference type="PROSITE" id="PS51318">
    <property type="entry name" value="TAT"/>
    <property type="match status" value="1"/>
</dbReference>
<dbReference type="EMBL" id="JBEPFB010000001">
    <property type="protein sequence ID" value="MER7371328.1"/>
    <property type="molecule type" value="Genomic_DNA"/>
</dbReference>